<keyword evidence="9" id="KW-1278">Translocase</keyword>
<dbReference type="Pfam" id="PF00122">
    <property type="entry name" value="E1-E2_ATPase"/>
    <property type="match status" value="1"/>
</dbReference>
<evidence type="ECO:0000256" key="1">
    <source>
        <dbReference type="ARBA" id="ARBA00004651"/>
    </source>
</evidence>
<keyword evidence="12 13" id="KW-0472">Membrane</keyword>
<dbReference type="GO" id="GO:0005524">
    <property type="term" value="F:ATP binding"/>
    <property type="evidence" value="ECO:0007669"/>
    <property type="project" value="InterPro"/>
</dbReference>
<dbReference type="InterPro" id="IPR006121">
    <property type="entry name" value="HMA_dom"/>
</dbReference>
<dbReference type="CDD" id="cd00371">
    <property type="entry name" value="HMA"/>
    <property type="match status" value="1"/>
</dbReference>
<dbReference type="Gene3D" id="3.40.50.1000">
    <property type="entry name" value="HAD superfamily/HAD-like"/>
    <property type="match status" value="1"/>
</dbReference>
<dbReference type="AlphaFoldDB" id="A0A2Z4GHH1"/>
<reference evidence="15 16" key="1">
    <citation type="submission" date="2018-05" db="EMBL/GenBank/DDBJ databases">
        <title>Complete genome sequence of Arcticibacterium luteifluviistationis SM1504T, a cytophagaceae bacterium isolated from Arctic surface seawater.</title>
        <authorList>
            <person name="Li Y."/>
            <person name="Qin Q.-L."/>
        </authorList>
    </citation>
    <scope>NUCLEOTIDE SEQUENCE [LARGE SCALE GENOMIC DNA]</scope>
    <source>
        <strain evidence="15 16">SM1504</strain>
    </source>
</reference>
<evidence type="ECO:0000256" key="8">
    <source>
        <dbReference type="ARBA" id="ARBA00022842"/>
    </source>
</evidence>
<dbReference type="Pfam" id="PF12156">
    <property type="entry name" value="ATPase-cat_bd"/>
    <property type="match status" value="1"/>
</dbReference>
<dbReference type="PRINTS" id="PR00119">
    <property type="entry name" value="CATATPASE"/>
</dbReference>
<dbReference type="GO" id="GO:0005886">
    <property type="term" value="C:plasma membrane"/>
    <property type="evidence" value="ECO:0007669"/>
    <property type="project" value="UniProtKB-SubCell"/>
</dbReference>
<dbReference type="InterPro" id="IPR008250">
    <property type="entry name" value="ATPase_P-typ_transduc_dom_A_sf"/>
</dbReference>
<feature type="transmembrane region" description="Helical" evidence="13">
    <location>
        <begin position="433"/>
        <end position="451"/>
    </location>
</feature>
<dbReference type="SUPFAM" id="SSF55008">
    <property type="entry name" value="HMA, heavy metal-associated domain"/>
    <property type="match status" value="1"/>
</dbReference>
<feature type="transmembrane region" description="Helical" evidence="13">
    <location>
        <begin position="250"/>
        <end position="266"/>
    </location>
</feature>
<evidence type="ECO:0000259" key="14">
    <source>
        <dbReference type="PROSITE" id="PS50846"/>
    </source>
</evidence>
<name>A0A2Z4GHH1_9BACT</name>
<dbReference type="KEGG" id="als:DJ013_20965"/>
<dbReference type="PANTHER" id="PTHR43520:SF5">
    <property type="entry name" value="CATION-TRANSPORTING P-TYPE ATPASE-RELATED"/>
    <property type="match status" value="1"/>
</dbReference>
<keyword evidence="7" id="KW-0479">Metal-binding</keyword>
<evidence type="ECO:0000256" key="9">
    <source>
        <dbReference type="ARBA" id="ARBA00022967"/>
    </source>
</evidence>
<evidence type="ECO:0000256" key="6">
    <source>
        <dbReference type="ARBA" id="ARBA00022692"/>
    </source>
</evidence>
<dbReference type="InterPro" id="IPR036412">
    <property type="entry name" value="HAD-like_sf"/>
</dbReference>
<dbReference type="PANTHER" id="PTHR43520">
    <property type="entry name" value="ATP7, ISOFORM B"/>
    <property type="match status" value="1"/>
</dbReference>
<dbReference type="SUPFAM" id="SSF81653">
    <property type="entry name" value="Calcium ATPase, transduction domain A"/>
    <property type="match status" value="1"/>
</dbReference>
<feature type="transmembrane region" description="Helical" evidence="13">
    <location>
        <begin position="178"/>
        <end position="197"/>
    </location>
</feature>
<organism evidence="15 16">
    <name type="scientific">Arcticibacterium luteifluviistationis</name>
    <dbReference type="NCBI Taxonomy" id="1784714"/>
    <lineage>
        <taxon>Bacteria</taxon>
        <taxon>Pseudomonadati</taxon>
        <taxon>Bacteroidota</taxon>
        <taxon>Cytophagia</taxon>
        <taxon>Cytophagales</taxon>
        <taxon>Leadbetterellaceae</taxon>
        <taxon>Arcticibacterium</taxon>
    </lineage>
</organism>
<dbReference type="OrthoDB" id="909834at2"/>
<feature type="transmembrane region" description="Helical" evidence="13">
    <location>
        <begin position="278"/>
        <end position="297"/>
    </location>
</feature>
<evidence type="ECO:0000256" key="5">
    <source>
        <dbReference type="ARBA" id="ARBA00022553"/>
    </source>
</evidence>
<keyword evidence="16" id="KW-1185">Reference proteome</keyword>
<evidence type="ECO:0000256" key="7">
    <source>
        <dbReference type="ARBA" id="ARBA00022723"/>
    </source>
</evidence>
<evidence type="ECO:0000256" key="13">
    <source>
        <dbReference type="SAM" id="Phobius"/>
    </source>
</evidence>
<dbReference type="InterPro" id="IPR023214">
    <property type="entry name" value="HAD_sf"/>
</dbReference>
<dbReference type="InterPro" id="IPR023299">
    <property type="entry name" value="ATPase_P-typ_cyto_dom_N"/>
</dbReference>
<dbReference type="InterPro" id="IPR001757">
    <property type="entry name" value="P_typ_ATPase"/>
</dbReference>
<protein>
    <submittedName>
        <fullName evidence="15">ATPase</fullName>
    </submittedName>
</protein>
<dbReference type="SUPFAM" id="SSF56784">
    <property type="entry name" value="HAD-like"/>
    <property type="match status" value="1"/>
</dbReference>
<dbReference type="GO" id="GO:0005507">
    <property type="term" value="F:copper ion binding"/>
    <property type="evidence" value="ECO:0007669"/>
    <property type="project" value="TreeGrafter"/>
</dbReference>
<feature type="transmembrane region" description="Helical" evidence="13">
    <location>
        <begin position="209"/>
        <end position="230"/>
    </location>
</feature>
<dbReference type="InterPro" id="IPR021993">
    <property type="entry name" value="ATPase-cat-bd"/>
</dbReference>
<dbReference type="GO" id="GO:0055070">
    <property type="term" value="P:copper ion homeostasis"/>
    <property type="evidence" value="ECO:0007669"/>
    <property type="project" value="TreeGrafter"/>
</dbReference>
<dbReference type="PROSITE" id="PS00154">
    <property type="entry name" value="ATPASE_E1_E2"/>
    <property type="match status" value="1"/>
</dbReference>
<dbReference type="Gene3D" id="3.40.1110.10">
    <property type="entry name" value="Calcium-transporting ATPase, cytoplasmic domain N"/>
    <property type="match status" value="1"/>
</dbReference>
<dbReference type="NCBIfam" id="TIGR01494">
    <property type="entry name" value="ATPase_P-type"/>
    <property type="match status" value="1"/>
</dbReference>
<dbReference type="Pfam" id="PF00702">
    <property type="entry name" value="Hydrolase"/>
    <property type="match status" value="1"/>
</dbReference>
<evidence type="ECO:0000256" key="4">
    <source>
        <dbReference type="ARBA" id="ARBA00022475"/>
    </source>
</evidence>
<evidence type="ECO:0000256" key="11">
    <source>
        <dbReference type="ARBA" id="ARBA00023065"/>
    </source>
</evidence>
<sequence>MPAILEQVICHHCGEICQESGVDFDGKDFCCVGCKTVYEILSDKDLCTYYDLNQHAGVSLKSKNFEGKFEYLGIEEIVNELLDFKSQNFHKLNLYLPDVHCSSCVWLLENLQKVKKGVISSKLNFTKKELELAYRPSETSLKEIVELLATLGYEPLISLNNTANKNAPKKSNRLIKQIAVVGFCAGNIMLLSFPEYFNLDLDNAVDSQYQAFFLYLNVLLALPVYFYGAWDYLKGAYISIKELIAKNTDILSVDIPISLGISALFFRSLYESFFNHGGAYWDSLAGLVFFLLIGKWTQTKTFEFLSFERNYKSYFPLAVQIISKKSTTYRTVESLKKDEVMLIHNEELIPADSVLMEGKAYIDYSFVTGESEPIRINEGELVYAGGRQKGDNISLRIQKEVSQSYLTQLWNNAALKKNQVKQDTKLSAAFTKYFTYITLAIAISTGVYWQFNDPSLVWPALTAVLMVACPCALTLSMPFTMGTVMNIFGRNNFYVKNPLVIQQMSEIDQLIFDKTGTLTKNSSSEINFIGEALSHEEITLLKSITKLSLHPISKIIFANLTTSKTLETDYFFEHKGAGLEAIIAGKEIKLGNADFLNIPNAQRTQEASVYLKIGKELKGYFVIKPSYRAGLDSVLQQINGSYQTQLLSGDNSKDRKHLEAFFKAQNLHFGLKPQEKLDFIADLQNQNQNIMMLGDGLNDAGALGQSDVGIAISENTQAFTPASDAILDAEKFSLLPKFLLFSKKSVNIVKLSFLLSLVYNFVCIGWAVTGQLSPVYAAIFMPLSSISVVLFAILLTHISAKKLKLI</sequence>
<dbReference type="Gene3D" id="3.30.70.100">
    <property type="match status" value="1"/>
</dbReference>
<keyword evidence="6 13" id="KW-0812">Transmembrane</keyword>
<evidence type="ECO:0000313" key="16">
    <source>
        <dbReference type="Proteomes" id="UP000249873"/>
    </source>
</evidence>
<keyword evidence="5" id="KW-0597">Phosphoprotein</keyword>
<feature type="transmembrane region" description="Helical" evidence="13">
    <location>
        <begin position="748"/>
        <end position="769"/>
    </location>
</feature>
<keyword evidence="8" id="KW-0460">Magnesium</keyword>
<evidence type="ECO:0000256" key="12">
    <source>
        <dbReference type="ARBA" id="ARBA00023136"/>
    </source>
</evidence>
<comment type="subcellular location">
    <subcellularLocation>
        <location evidence="1">Cell membrane</location>
        <topology evidence="1">Multi-pass membrane protein</topology>
    </subcellularLocation>
</comment>
<dbReference type="EMBL" id="CP029480">
    <property type="protein sequence ID" value="AWW00518.1"/>
    <property type="molecule type" value="Genomic_DNA"/>
</dbReference>
<comment type="similarity">
    <text evidence="2">Belongs to the cation transport ATPase (P-type) (TC 3.A.3) family. Type IB subfamily.</text>
</comment>
<proteinExistence type="inferred from homology"/>
<gene>
    <name evidence="15" type="ORF">DJ013_20965</name>
</gene>
<feature type="transmembrane region" description="Helical" evidence="13">
    <location>
        <begin position="775"/>
        <end position="795"/>
    </location>
</feature>
<dbReference type="RefSeq" id="WP_111373884.1">
    <property type="nucleotide sequence ID" value="NZ_CP029480.1"/>
</dbReference>
<feature type="domain" description="HMA" evidence="14">
    <location>
        <begin position="90"/>
        <end position="156"/>
    </location>
</feature>
<dbReference type="InterPro" id="IPR059000">
    <property type="entry name" value="ATPase_P-type_domA"/>
</dbReference>
<dbReference type="GO" id="GO:0016887">
    <property type="term" value="F:ATP hydrolysis activity"/>
    <property type="evidence" value="ECO:0007669"/>
    <property type="project" value="InterPro"/>
</dbReference>
<feature type="transmembrane region" description="Helical" evidence="13">
    <location>
        <begin position="457"/>
        <end position="480"/>
    </location>
</feature>
<evidence type="ECO:0000313" key="15">
    <source>
        <dbReference type="EMBL" id="AWW00518.1"/>
    </source>
</evidence>
<evidence type="ECO:0000256" key="10">
    <source>
        <dbReference type="ARBA" id="ARBA00022989"/>
    </source>
</evidence>
<accession>A0A2Z4GHH1</accession>
<dbReference type="Proteomes" id="UP000249873">
    <property type="component" value="Chromosome"/>
</dbReference>
<keyword evidence="4" id="KW-1003">Cell membrane</keyword>
<evidence type="ECO:0000256" key="3">
    <source>
        <dbReference type="ARBA" id="ARBA00022448"/>
    </source>
</evidence>
<keyword evidence="10 13" id="KW-1133">Transmembrane helix</keyword>
<keyword evidence="11" id="KW-0406">Ion transport</keyword>
<keyword evidence="3" id="KW-0813">Transport</keyword>
<dbReference type="InterPro" id="IPR018303">
    <property type="entry name" value="ATPase_P-typ_P_site"/>
</dbReference>
<dbReference type="GO" id="GO:0043682">
    <property type="term" value="F:P-type divalent copper transporter activity"/>
    <property type="evidence" value="ECO:0007669"/>
    <property type="project" value="TreeGrafter"/>
</dbReference>
<evidence type="ECO:0000256" key="2">
    <source>
        <dbReference type="ARBA" id="ARBA00006024"/>
    </source>
</evidence>
<dbReference type="InterPro" id="IPR036163">
    <property type="entry name" value="HMA_dom_sf"/>
</dbReference>
<dbReference type="Gene3D" id="2.70.150.10">
    <property type="entry name" value="Calcium-transporting ATPase, cytoplasmic transduction domain A"/>
    <property type="match status" value="1"/>
</dbReference>
<dbReference type="PROSITE" id="PS50846">
    <property type="entry name" value="HMA_2"/>
    <property type="match status" value="1"/>
</dbReference>